<feature type="transmembrane region" description="Helical" evidence="6">
    <location>
        <begin position="133"/>
        <end position="159"/>
    </location>
</feature>
<keyword evidence="5 6" id="KW-0472">Membrane</keyword>
<evidence type="ECO:0000256" key="6">
    <source>
        <dbReference type="SAM" id="Phobius"/>
    </source>
</evidence>
<feature type="transmembrane region" description="Helical" evidence="6">
    <location>
        <begin position="194"/>
        <end position="213"/>
    </location>
</feature>
<feature type="transmembrane region" description="Helical" evidence="6">
    <location>
        <begin position="46"/>
        <end position="69"/>
    </location>
</feature>
<dbReference type="Pfam" id="PF01384">
    <property type="entry name" value="PHO4"/>
    <property type="match status" value="2"/>
</dbReference>
<dbReference type="RefSeq" id="WP_123916815.1">
    <property type="nucleotide sequence ID" value="NZ_RKRA01000001.1"/>
</dbReference>
<dbReference type="OrthoDB" id="9779554at2"/>
<dbReference type="GO" id="GO:0016020">
    <property type="term" value="C:membrane"/>
    <property type="evidence" value="ECO:0007669"/>
    <property type="project" value="UniProtKB-SubCell"/>
</dbReference>
<keyword evidence="4 6" id="KW-1133">Transmembrane helix</keyword>
<organism evidence="7 8">
    <name type="scientific">Georgenia muralis</name>
    <dbReference type="NCBI Taxonomy" id="154117"/>
    <lineage>
        <taxon>Bacteria</taxon>
        <taxon>Bacillati</taxon>
        <taxon>Actinomycetota</taxon>
        <taxon>Actinomycetes</taxon>
        <taxon>Micrococcales</taxon>
        <taxon>Bogoriellaceae</taxon>
        <taxon>Georgenia</taxon>
    </lineage>
</organism>
<keyword evidence="2" id="KW-0813">Transport</keyword>
<dbReference type="PANTHER" id="PTHR11101:SF80">
    <property type="entry name" value="PHOSPHATE TRANSPORTER"/>
    <property type="match status" value="1"/>
</dbReference>
<proteinExistence type="predicted"/>
<feature type="transmembrane region" description="Helical" evidence="6">
    <location>
        <begin position="300"/>
        <end position="325"/>
    </location>
</feature>
<dbReference type="GO" id="GO:0035435">
    <property type="term" value="P:phosphate ion transmembrane transport"/>
    <property type="evidence" value="ECO:0007669"/>
    <property type="project" value="TreeGrafter"/>
</dbReference>
<gene>
    <name evidence="7" type="ORF">EDD32_1822</name>
</gene>
<dbReference type="EMBL" id="RKRA01000001">
    <property type="protein sequence ID" value="RPF27342.1"/>
    <property type="molecule type" value="Genomic_DNA"/>
</dbReference>
<protein>
    <submittedName>
        <fullName evidence="7">PiT family inorganic phosphate transporter</fullName>
    </submittedName>
</protein>
<dbReference type="Proteomes" id="UP000280726">
    <property type="component" value="Unassembled WGS sequence"/>
</dbReference>
<dbReference type="PANTHER" id="PTHR11101">
    <property type="entry name" value="PHOSPHATE TRANSPORTER"/>
    <property type="match status" value="1"/>
</dbReference>
<evidence type="ECO:0000313" key="7">
    <source>
        <dbReference type="EMBL" id="RPF27342.1"/>
    </source>
</evidence>
<dbReference type="AlphaFoldDB" id="A0A3N4ZNT4"/>
<comment type="subcellular location">
    <subcellularLocation>
        <location evidence="1">Membrane</location>
        <topology evidence="1">Multi-pass membrane protein</topology>
    </subcellularLocation>
</comment>
<keyword evidence="3 6" id="KW-0812">Transmembrane</keyword>
<evidence type="ECO:0000256" key="5">
    <source>
        <dbReference type="ARBA" id="ARBA00023136"/>
    </source>
</evidence>
<dbReference type="GO" id="GO:0005315">
    <property type="term" value="F:phosphate transmembrane transporter activity"/>
    <property type="evidence" value="ECO:0007669"/>
    <property type="project" value="InterPro"/>
</dbReference>
<evidence type="ECO:0000256" key="2">
    <source>
        <dbReference type="ARBA" id="ARBA00022448"/>
    </source>
</evidence>
<accession>A0A3N4ZNT4</accession>
<evidence type="ECO:0000256" key="1">
    <source>
        <dbReference type="ARBA" id="ARBA00004141"/>
    </source>
</evidence>
<feature type="transmembrane region" description="Helical" evidence="6">
    <location>
        <begin position="76"/>
        <end position="99"/>
    </location>
</feature>
<feature type="transmembrane region" description="Helical" evidence="6">
    <location>
        <begin position="219"/>
        <end position="237"/>
    </location>
</feature>
<sequence length="331" mass="33363">MEPLLVGVVVAVALVFAFTNGFHDAANAIATSVTTRALTPRLAVSMAAFMNLVGALLSTGVALTIGSGIVTPPPGVAGLTVVLAALAGAIALNLSTWWLGLPSSSSHALIGGLLGAGLASATEVHRDVVVGAVLLPMLLVPLVGFVLAYLLMALTVAVFRDRPYRSTSRGFRAAQTVSASAMALAHGLQDAQKTMGVIVLALVAGGLADGTAVPVWVKVASAVAIAAGTSFGGWRIVRTLGRRVIDLDPPRGFVAESVAAGISYATAVLLRAPISTTHAITAAIVGAGATRGLAAIRWGVVARILLAWVLTLPGAALFAAVFYLLGAALTP</sequence>
<evidence type="ECO:0000256" key="4">
    <source>
        <dbReference type="ARBA" id="ARBA00022989"/>
    </source>
</evidence>
<reference evidence="7 8" key="1">
    <citation type="submission" date="2018-11" db="EMBL/GenBank/DDBJ databases">
        <title>Sequencing the genomes of 1000 actinobacteria strains.</title>
        <authorList>
            <person name="Klenk H.-P."/>
        </authorList>
    </citation>
    <scope>NUCLEOTIDE SEQUENCE [LARGE SCALE GENOMIC DNA]</scope>
    <source>
        <strain evidence="7 8">DSM 14418</strain>
    </source>
</reference>
<evidence type="ECO:0000313" key="8">
    <source>
        <dbReference type="Proteomes" id="UP000280726"/>
    </source>
</evidence>
<name>A0A3N4ZNT4_9MICO</name>
<dbReference type="InterPro" id="IPR001204">
    <property type="entry name" value="Phos_transporter"/>
</dbReference>
<keyword evidence="8" id="KW-1185">Reference proteome</keyword>
<comment type="caution">
    <text evidence="7">The sequence shown here is derived from an EMBL/GenBank/DDBJ whole genome shotgun (WGS) entry which is preliminary data.</text>
</comment>
<evidence type="ECO:0000256" key="3">
    <source>
        <dbReference type="ARBA" id="ARBA00022692"/>
    </source>
</evidence>